<sequence length="243" mass="26906">MFGAELNVAVGLDVVEPIEKDATGDILVKNKLLMDVGIFFTGCPQDDAYTDILVKLRPVKPINRWFEVYQESLDRRSFRSLHPPLARLRRSPPVLAQSSLHAFSVPVVLLPPHSRLVPLTSSLDLPRLPIHPVLQFVAHPHPHILGRPAPPRPPFPPRSDTRLHTMLKRRSKSETGGETVRGRLEDGHGLVGGGAAVKFNPREVSVRTSGGLSYLPMDRRRSVLPCCLLFLSNAVDGNVSRIQ</sequence>
<protein>
    <submittedName>
        <fullName evidence="1">Uncharacterized protein</fullName>
    </submittedName>
</protein>
<gene>
    <name evidence="1" type="ORF">MVEN_01287700</name>
</gene>
<dbReference type="Proteomes" id="UP000620124">
    <property type="component" value="Unassembled WGS sequence"/>
</dbReference>
<evidence type="ECO:0000313" key="1">
    <source>
        <dbReference type="EMBL" id="KAF7349872.1"/>
    </source>
</evidence>
<reference evidence="1" key="1">
    <citation type="submission" date="2020-05" db="EMBL/GenBank/DDBJ databases">
        <title>Mycena genomes resolve the evolution of fungal bioluminescence.</title>
        <authorList>
            <person name="Tsai I.J."/>
        </authorList>
    </citation>
    <scope>NUCLEOTIDE SEQUENCE</scope>
    <source>
        <strain evidence="1">CCC161011</strain>
    </source>
</reference>
<evidence type="ECO:0000313" key="2">
    <source>
        <dbReference type="Proteomes" id="UP000620124"/>
    </source>
</evidence>
<keyword evidence="2" id="KW-1185">Reference proteome</keyword>
<comment type="caution">
    <text evidence="1">The sequence shown here is derived from an EMBL/GenBank/DDBJ whole genome shotgun (WGS) entry which is preliminary data.</text>
</comment>
<name>A0A8H7CVN5_9AGAR</name>
<organism evidence="1 2">
    <name type="scientific">Mycena venus</name>
    <dbReference type="NCBI Taxonomy" id="2733690"/>
    <lineage>
        <taxon>Eukaryota</taxon>
        <taxon>Fungi</taxon>
        <taxon>Dikarya</taxon>
        <taxon>Basidiomycota</taxon>
        <taxon>Agaricomycotina</taxon>
        <taxon>Agaricomycetes</taxon>
        <taxon>Agaricomycetidae</taxon>
        <taxon>Agaricales</taxon>
        <taxon>Marasmiineae</taxon>
        <taxon>Mycenaceae</taxon>
        <taxon>Mycena</taxon>
    </lineage>
</organism>
<proteinExistence type="predicted"/>
<dbReference type="AlphaFoldDB" id="A0A8H7CVN5"/>
<dbReference type="EMBL" id="JACAZI010000010">
    <property type="protein sequence ID" value="KAF7349872.1"/>
    <property type="molecule type" value="Genomic_DNA"/>
</dbReference>
<accession>A0A8H7CVN5</accession>